<accession>A0A4Y2D0N4</accession>
<dbReference type="EMBL" id="BGPR01000273">
    <property type="protein sequence ID" value="GBM09657.1"/>
    <property type="molecule type" value="Genomic_DNA"/>
</dbReference>
<evidence type="ECO:0000313" key="2">
    <source>
        <dbReference type="Proteomes" id="UP000499080"/>
    </source>
</evidence>
<organism evidence="1 2">
    <name type="scientific">Araneus ventricosus</name>
    <name type="common">Orbweaver spider</name>
    <name type="synonym">Epeira ventricosa</name>
    <dbReference type="NCBI Taxonomy" id="182803"/>
    <lineage>
        <taxon>Eukaryota</taxon>
        <taxon>Metazoa</taxon>
        <taxon>Ecdysozoa</taxon>
        <taxon>Arthropoda</taxon>
        <taxon>Chelicerata</taxon>
        <taxon>Arachnida</taxon>
        <taxon>Araneae</taxon>
        <taxon>Araneomorphae</taxon>
        <taxon>Entelegynae</taxon>
        <taxon>Araneoidea</taxon>
        <taxon>Araneidae</taxon>
        <taxon>Araneus</taxon>
    </lineage>
</organism>
<proteinExistence type="predicted"/>
<gene>
    <name evidence="1" type="ORF">AVEN_60284_1</name>
</gene>
<dbReference type="AlphaFoldDB" id="A0A4Y2D0N4"/>
<keyword evidence="2" id="KW-1185">Reference proteome</keyword>
<reference evidence="1 2" key="1">
    <citation type="journal article" date="2019" name="Sci. Rep.">
        <title>Orb-weaving spider Araneus ventricosus genome elucidates the spidroin gene catalogue.</title>
        <authorList>
            <person name="Kono N."/>
            <person name="Nakamura H."/>
            <person name="Ohtoshi R."/>
            <person name="Moran D.A.P."/>
            <person name="Shinohara A."/>
            <person name="Yoshida Y."/>
            <person name="Fujiwara M."/>
            <person name="Mori M."/>
            <person name="Tomita M."/>
            <person name="Arakawa K."/>
        </authorList>
    </citation>
    <scope>NUCLEOTIDE SEQUENCE [LARGE SCALE GENOMIC DNA]</scope>
</reference>
<sequence>MNIFFKRNLAFYQEKANNQSTRCVSVDATQTETKFHKQPMRLPLCVGTRKKRKKIKMNSFTRSFGSVPARAARLAAHSPAKLKGERVVFSLRSERILEGAEYFASQTCFSLTC</sequence>
<evidence type="ECO:0000313" key="1">
    <source>
        <dbReference type="EMBL" id="GBM09657.1"/>
    </source>
</evidence>
<comment type="caution">
    <text evidence="1">The sequence shown here is derived from an EMBL/GenBank/DDBJ whole genome shotgun (WGS) entry which is preliminary data.</text>
</comment>
<name>A0A4Y2D0N4_ARAVE</name>
<dbReference type="Proteomes" id="UP000499080">
    <property type="component" value="Unassembled WGS sequence"/>
</dbReference>
<protein>
    <submittedName>
        <fullName evidence="1">Uncharacterized protein</fullName>
    </submittedName>
</protein>